<evidence type="ECO:0000313" key="17">
    <source>
        <dbReference type="Proteomes" id="UP000242287"/>
    </source>
</evidence>
<keyword evidence="5 14" id="KW-0812">Transmembrane</keyword>
<dbReference type="Pfam" id="PF00520">
    <property type="entry name" value="Ion_trans"/>
    <property type="match status" value="1"/>
</dbReference>
<dbReference type="GO" id="GO:0030171">
    <property type="term" value="F:voltage-gated proton channel activity"/>
    <property type="evidence" value="ECO:0007669"/>
    <property type="project" value="InterPro"/>
</dbReference>
<gene>
    <name evidence="16" type="ORF">AMATHDRAFT_144633</name>
</gene>
<keyword evidence="7 14" id="KW-1133">Transmembrane helix</keyword>
<evidence type="ECO:0000256" key="3">
    <source>
        <dbReference type="ARBA" id="ARBA00022448"/>
    </source>
</evidence>
<evidence type="ECO:0000256" key="7">
    <source>
        <dbReference type="ARBA" id="ARBA00022989"/>
    </source>
</evidence>
<keyword evidence="17" id="KW-1185">Reference proteome</keyword>
<dbReference type="Proteomes" id="UP000242287">
    <property type="component" value="Unassembled WGS sequence"/>
</dbReference>
<evidence type="ECO:0000256" key="1">
    <source>
        <dbReference type="ARBA" id="ARBA00004651"/>
    </source>
</evidence>
<name>A0A2A9NSL4_9AGAR</name>
<accession>A0A2A9NSL4</accession>
<evidence type="ECO:0000256" key="8">
    <source>
        <dbReference type="ARBA" id="ARBA00023054"/>
    </source>
</evidence>
<sequence>MPIITDQYHESSTEDSPNTWKRATADLLERPFLHKAVITLISIDVACVVIDLGYILLSPGCNPQSPQGQKFLQALSHISLAITTLFLIEIPLTIWALGFSYYNPRSETPFASLHLFDALIIVITFALEMILRGSERELAGLLIVLRLWRIVKLVEGVAVGTRELSEEELNELIETRKELEEVRIELHAVRVENMGLRHRLARLEDHDAYV</sequence>
<dbReference type="InterPro" id="IPR005821">
    <property type="entry name" value="Ion_trans_dom"/>
</dbReference>
<keyword evidence="6" id="KW-0851">Voltage-gated channel</keyword>
<evidence type="ECO:0000256" key="6">
    <source>
        <dbReference type="ARBA" id="ARBA00022882"/>
    </source>
</evidence>
<evidence type="ECO:0000256" key="14">
    <source>
        <dbReference type="SAM" id="Phobius"/>
    </source>
</evidence>
<dbReference type="AlphaFoldDB" id="A0A2A9NSL4"/>
<keyword evidence="11" id="KW-0407">Ion channel</keyword>
<comment type="subcellular location">
    <subcellularLocation>
        <location evidence="1">Cell membrane</location>
        <topology evidence="1">Multi-pass membrane protein</topology>
    </subcellularLocation>
</comment>
<dbReference type="InterPro" id="IPR031846">
    <property type="entry name" value="Hvcn1"/>
</dbReference>
<dbReference type="Gene3D" id="1.20.120.350">
    <property type="entry name" value="Voltage-gated potassium channels. Chain C"/>
    <property type="match status" value="1"/>
</dbReference>
<evidence type="ECO:0000313" key="16">
    <source>
        <dbReference type="EMBL" id="PFH50672.1"/>
    </source>
</evidence>
<proteinExistence type="predicted"/>
<keyword evidence="4" id="KW-1003">Cell membrane</keyword>
<feature type="coiled-coil region" evidence="13">
    <location>
        <begin position="162"/>
        <end position="192"/>
    </location>
</feature>
<keyword evidence="10 14" id="KW-0472">Membrane</keyword>
<feature type="transmembrane region" description="Helical" evidence="14">
    <location>
        <begin position="36"/>
        <end position="57"/>
    </location>
</feature>
<organism evidence="16 17">
    <name type="scientific">Amanita thiersii Skay4041</name>
    <dbReference type="NCBI Taxonomy" id="703135"/>
    <lineage>
        <taxon>Eukaryota</taxon>
        <taxon>Fungi</taxon>
        <taxon>Dikarya</taxon>
        <taxon>Basidiomycota</taxon>
        <taxon>Agaricomycotina</taxon>
        <taxon>Agaricomycetes</taxon>
        <taxon>Agaricomycetidae</taxon>
        <taxon>Agaricales</taxon>
        <taxon>Pluteineae</taxon>
        <taxon>Amanitaceae</taxon>
        <taxon>Amanita</taxon>
    </lineage>
</organism>
<protein>
    <recommendedName>
        <fullName evidence="2">Voltage-gated hydrogen channel 1</fullName>
    </recommendedName>
    <alternativeName>
        <fullName evidence="12">Hydrogen voltage-gated channel 1</fullName>
    </alternativeName>
</protein>
<evidence type="ECO:0000256" key="2">
    <source>
        <dbReference type="ARBA" id="ARBA00015897"/>
    </source>
</evidence>
<dbReference type="GO" id="GO:0005886">
    <property type="term" value="C:plasma membrane"/>
    <property type="evidence" value="ECO:0007669"/>
    <property type="project" value="UniProtKB-SubCell"/>
</dbReference>
<keyword evidence="3" id="KW-0813">Transport</keyword>
<dbReference type="PANTHER" id="PTHR46480">
    <property type="entry name" value="F20B24.22"/>
    <property type="match status" value="1"/>
</dbReference>
<evidence type="ECO:0000256" key="10">
    <source>
        <dbReference type="ARBA" id="ARBA00023136"/>
    </source>
</evidence>
<keyword evidence="9" id="KW-0406">Ion transport</keyword>
<dbReference type="InterPro" id="IPR027359">
    <property type="entry name" value="Volt_channel_dom_sf"/>
</dbReference>
<dbReference type="EMBL" id="KZ301999">
    <property type="protein sequence ID" value="PFH50672.1"/>
    <property type="molecule type" value="Genomic_DNA"/>
</dbReference>
<keyword evidence="8 13" id="KW-0175">Coiled coil</keyword>
<evidence type="ECO:0000256" key="13">
    <source>
        <dbReference type="SAM" id="Coils"/>
    </source>
</evidence>
<dbReference type="STRING" id="703135.A0A2A9NSL4"/>
<evidence type="ECO:0000256" key="11">
    <source>
        <dbReference type="ARBA" id="ARBA00023303"/>
    </source>
</evidence>
<dbReference type="OrthoDB" id="427456at2759"/>
<feature type="transmembrane region" description="Helical" evidence="14">
    <location>
        <begin position="78"/>
        <end position="98"/>
    </location>
</feature>
<dbReference type="SUPFAM" id="SSF81324">
    <property type="entry name" value="Voltage-gated potassium channels"/>
    <property type="match status" value="1"/>
</dbReference>
<evidence type="ECO:0000256" key="9">
    <source>
        <dbReference type="ARBA" id="ARBA00023065"/>
    </source>
</evidence>
<dbReference type="GO" id="GO:0034702">
    <property type="term" value="C:monoatomic ion channel complex"/>
    <property type="evidence" value="ECO:0007669"/>
    <property type="project" value="UniProtKB-KW"/>
</dbReference>
<evidence type="ECO:0000256" key="4">
    <source>
        <dbReference type="ARBA" id="ARBA00022475"/>
    </source>
</evidence>
<evidence type="ECO:0000256" key="5">
    <source>
        <dbReference type="ARBA" id="ARBA00022692"/>
    </source>
</evidence>
<dbReference type="PANTHER" id="PTHR46480:SF1">
    <property type="entry name" value="VOLTAGE-GATED HYDROGEN CHANNEL 1"/>
    <property type="match status" value="1"/>
</dbReference>
<evidence type="ECO:0000256" key="12">
    <source>
        <dbReference type="ARBA" id="ARBA00031989"/>
    </source>
</evidence>
<feature type="domain" description="Ion transport" evidence="15">
    <location>
        <begin position="65"/>
        <end position="154"/>
    </location>
</feature>
<feature type="transmembrane region" description="Helical" evidence="14">
    <location>
        <begin position="110"/>
        <end position="131"/>
    </location>
</feature>
<evidence type="ECO:0000259" key="15">
    <source>
        <dbReference type="Pfam" id="PF00520"/>
    </source>
</evidence>
<reference evidence="16 17" key="1">
    <citation type="submission" date="2014-02" db="EMBL/GenBank/DDBJ databases">
        <title>Transposable element dynamics among asymbiotic and ectomycorrhizal Amanita fungi.</title>
        <authorList>
            <consortium name="DOE Joint Genome Institute"/>
            <person name="Hess J."/>
            <person name="Skrede I."/>
            <person name="Wolfe B."/>
            <person name="LaButti K."/>
            <person name="Ohm R.A."/>
            <person name="Grigoriev I.V."/>
            <person name="Pringle A."/>
        </authorList>
    </citation>
    <scope>NUCLEOTIDE SEQUENCE [LARGE SCALE GENOMIC DNA]</scope>
    <source>
        <strain evidence="16 17">SKay4041</strain>
    </source>
</reference>